<reference evidence="3" key="2">
    <citation type="journal article" date="2023" name="Microbiol Resour">
        <title>Decontamination and Annotation of the Draft Genome Sequence of the Oomycete Lagenidium giganteum ARSEF 373.</title>
        <authorList>
            <person name="Morgan W.R."/>
            <person name="Tartar A."/>
        </authorList>
    </citation>
    <scope>NUCLEOTIDE SEQUENCE</scope>
    <source>
        <strain evidence="3">ARSEF 373</strain>
    </source>
</reference>
<protein>
    <recommendedName>
        <fullName evidence="2">Myb/SANT-like domain-containing protein</fullName>
    </recommendedName>
</protein>
<reference evidence="3" key="1">
    <citation type="submission" date="2022-11" db="EMBL/GenBank/DDBJ databases">
        <authorList>
            <person name="Morgan W.R."/>
            <person name="Tartar A."/>
        </authorList>
    </citation>
    <scope>NUCLEOTIDE SEQUENCE</scope>
    <source>
        <strain evidence="3">ARSEF 373</strain>
    </source>
</reference>
<dbReference type="PANTHER" id="PTHR46929:SF3">
    <property type="entry name" value="MYB_SANT-LIKE DOMAIN-CONTAINING PROTEIN"/>
    <property type="match status" value="1"/>
</dbReference>
<sequence>MGCKGKVIANKAKFIQSNKKNDWALIKLPESVDLSSYGYLQLRADGPVPHEKIYIPQHPKGWAKRIAYFVKGGNVATVTSLTAANSCGTDQVGYQADTRKSAAWTDARRLVLIRAVKKQVAKGKATDNGLKKEAWTAVLDEFNVTNGLRYTKAQLQSQWTVLKKKYTIFQSLVNNSGFGWDEDAKLPTAPAEVTQDSDKHAMHSLIGGEQVWQEYLAAHKEAKEFQSKTLKHYNDLHEIFSGSVATGEYAQGCRSSVQEVETARSTSSEDFHEDFHDSLTSREMPQSPTTSQTRSPTTSQASVNDASPAHLLPSARSSLSPRTITPAAPATPDVADGPLRKRQRSSRNQVADSLRFLATSQLKLAEIRERENVTATQLAIHDFSERFRAYPARSKIRFARHLAANENEARMYLELDEDVKIEYVNDVLDEMN</sequence>
<feature type="domain" description="Myb/SANT-like" evidence="2">
    <location>
        <begin position="104"/>
        <end position="192"/>
    </location>
</feature>
<dbReference type="InterPro" id="IPR024752">
    <property type="entry name" value="Myb/SANT-like_dom"/>
</dbReference>
<dbReference type="Proteomes" id="UP001146120">
    <property type="component" value="Unassembled WGS sequence"/>
</dbReference>
<dbReference type="PANTHER" id="PTHR46929">
    <property type="entry name" value="EXPRESSED PROTEIN"/>
    <property type="match status" value="1"/>
</dbReference>
<feature type="compositionally biased region" description="Basic and acidic residues" evidence="1">
    <location>
        <begin position="267"/>
        <end position="280"/>
    </location>
</feature>
<dbReference type="EMBL" id="DAKRPA010000160">
    <property type="protein sequence ID" value="DAZ96661.1"/>
    <property type="molecule type" value="Genomic_DNA"/>
</dbReference>
<proteinExistence type="predicted"/>
<evidence type="ECO:0000256" key="1">
    <source>
        <dbReference type="SAM" id="MobiDB-lite"/>
    </source>
</evidence>
<feature type="region of interest" description="Disordered" evidence="1">
    <location>
        <begin position="260"/>
        <end position="349"/>
    </location>
</feature>
<evidence type="ECO:0000313" key="4">
    <source>
        <dbReference type="Proteomes" id="UP001146120"/>
    </source>
</evidence>
<organism evidence="3 4">
    <name type="scientific">Lagenidium giganteum</name>
    <dbReference type="NCBI Taxonomy" id="4803"/>
    <lineage>
        <taxon>Eukaryota</taxon>
        <taxon>Sar</taxon>
        <taxon>Stramenopiles</taxon>
        <taxon>Oomycota</taxon>
        <taxon>Peronosporomycetes</taxon>
        <taxon>Pythiales</taxon>
        <taxon>Pythiaceae</taxon>
    </lineage>
</organism>
<gene>
    <name evidence="3" type="ORF">N0F65_009224</name>
</gene>
<dbReference type="AlphaFoldDB" id="A0AAV2YR10"/>
<evidence type="ECO:0000313" key="3">
    <source>
        <dbReference type="EMBL" id="DAZ96661.1"/>
    </source>
</evidence>
<evidence type="ECO:0000259" key="2">
    <source>
        <dbReference type="Pfam" id="PF12776"/>
    </source>
</evidence>
<dbReference type="Pfam" id="PF12776">
    <property type="entry name" value="Myb_DNA-bind_3"/>
    <property type="match status" value="1"/>
</dbReference>
<feature type="compositionally biased region" description="Low complexity" evidence="1">
    <location>
        <begin position="285"/>
        <end position="332"/>
    </location>
</feature>
<name>A0AAV2YR10_9STRA</name>
<keyword evidence="4" id="KW-1185">Reference proteome</keyword>
<comment type="caution">
    <text evidence="3">The sequence shown here is derived from an EMBL/GenBank/DDBJ whole genome shotgun (WGS) entry which is preliminary data.</text>
</comment>
<accession>A0AAV2YR10</accession>